<gene>
    <name evidence="1" type="ORF">COV91_01955</name>
</gene>
<organism evidence="1 2">
    <name type="scientific">Candidatus Taylorbacteria bacterium CG11_big_fil_rev_8_21_14_0_20_46_11</name>
    <dbReference type="NCBI Taxonomy" id="1975025"/>
    <lineage>
        <taxon>Bacteria</taxon>
        <taxon>Candidatus Tayloriibacteriota</taxon>
    </lineage>
</organism>
<dbReference type="EMBL" id="PCVG01000024">
    <property type="protein sequence ID" value="PIQ68818.1"/>
    <property type="molecule type" value="Genomic_DNA"/>
</dbReference>
<reference evidence="1 2" key="1">
    <citation type="submission" date="2017-09" db="EMBL/GenBank/DDBJ databases">
        <title>Depth-based differentiation of microbial function through sediment-hosted aquifers and enrichment of novel symbionts in the deep terrestrial subsurface.</title>
        <authorList>
            <person name="Probst A.J."/>
            <person name="Ladd B."/>
            <person name="Jarett J.K."/>
            <person name="Geller-Mcgrath D.E."/>
            <person name="Sieber C.M."/>
            <person name="Emerson J.B."/>
            <person name="Anantharaman K."/>
            <person name="Thomas B.C."/>
            <person name="Malmstrom R."/>
            <person name="Stieglmeier M."/>
            <person name="Klingl A."/>
            <person name="Woyke T."/>
            <person name="Ryan C.M."/>
            <person name="Banfield J.F."/>
        </authorList>
    </citation>
    <scope>NUCLEOTIDE SEQUENCE [LARGE SCALE GENOMIC DNA]</scope>
    <source>
        <strain evidence="1">CG11_big_fil_rev_8_21_14_0_20_46_11</strain>
    </source>
</reference>
<protein>
    <submittedName>
        <fullName evidence="1">Uncharacterized protein</fullName>
    </submittedName>
</protein>
<dbReference type="Proteomes" id="UP000229342">
    <property type="component" value="Unassembled WGS sequence"/>
</dbReference>
<comment type="caution">
    <text evidence="1">The sequence shown here is derived from an EMBL/GenBank/DDBJ whole genome shotgun (WGS) entry which is preliminary data.</text>
</comment>
<evidence type="ECO:0000313" key="1">
    <source>
        <dbReference type="EMBL" id="PIQ68818.1"/>
    </source>
</evidence>
<name>A0A2H0KC32_9BACT</name>
<proteinExistence type="predicted"/>
<sequence>MPKVEDSWTTELREHLQTRFGHFPEGRFDKIFGEIITIITRERTVNISTSDRPSDWQQMLGSVKVFLRQHPQPGIY</sequence>
<dbReference type="AlphaFoldDB" id="A0A2H0KC32"/>
<evidence type="ECO:0000313" key="2">
    <source>
        <dbReference type="Proteomes" id="UP000229342"/>
    </source>
</evidence>
<accession>A0A2H0KC32</accession>